<feature type="region of interest" description="Disordered" evidence="1">
    <location>
        <begin position="1"/>
        <end position="54"/>
    </location>
</feature>
<dbReference type="EMBL" id="JAWQEG010001884">
    <property type="protein sequence ID" value="KAK3875992.1"/>
    <property type="molecule type" value="Genomic_DNA"/>
</dbReference>
<feature type="region of interest" description="Disordered" evidence="1">
    <location>
        <begin position="215"/>
        <end position="260"/>
    </location>
</feature>
<name>A0AAE1KLX3_PETCI</name>
<feature type="compositionally biased region" description="Low complexity" evidence="1">
    <location>
        <begin position="231"/>
        <end position="245"/>
    </location>
</feature>
<organism evidence="2 3">
    <name type="scientific">Petrolisthes cinctipes</name>
    <name type="common">Flat porcelain crab</name>
    <dbReference type="NCBI Taxonomy" id="88211"/>
    <lineage>
        <taxon>Eukaryota</taxon>
        <taxon>Metazoa</taxon>
        <taxon>Ecdysozoa</taxon>
        <taxon>Arthropoda</taxon>
        <taxon>Crustacea</taxon>
        <taxon>Multicrustacea</taxon>
        <taxon>Malacostraca</taxon>
        <taxon>Eumalacostraca</taxon>
        <taxon>Eucarida</taxon>
        <taxon>Decapoda</taxon>
        <taxon>Pleocyemata</taxon>
        <taxon>Anomura</taxon>
        <taxon>Galatheoidea</taxon>
        <taxon>Porcellanidae</taxon>
        <taxon>Petrolisthes</taxon>
    </lineage>
</organism>
<feature type="compositionally biased region" description="Pro residues" evidence="1">
    <location>
        <begin position="220"/>
        <end position="230"/>
    </location>
</feature>
<dbReference type="Proteomes" id="UP001286313">
    <property type="component" value="Unassembled WGS sequence"/>
</dbReference>
<evidence type="ECO:0000313" key="2">
    <source>
        <dbReference type="EMBL" id="KAK3875992.1"/>
    </source>
</evidence>
<keyword evidence="3" id="KW-1185">Reference proteome</keyword>
<dbReference type="AlphaFoldDB" id="A0AAE1KLX3"/>
<comment type="caution">
    <text evidence="2">The sequence shown here is derived from an EMBL/GenBank/DDBJ whole genome shotgun (WGS) entry which is preliminary data.</text>
</comment>
<proteinExistence type="predicted"/>
<accession>A0AAE1KLX3</accession>
<feature type="compositionally biased region" description="Basic and acidic residues" evidence="1">
    <location>
        <begin position="27"/>
        <end position="45"/>
    </location>
</feature>
<evidence type="ECO:0000313" key="3">
    <source>
        <dbReference type="Proteomes" id="UP001286313"/>
    </source>
</evidence>
<gene>
    <name evidence="2" type="ORF">Pcinc_019164</name>
</gene>
<reference evidence="2" key="1">
    <citation type="submission" date="2023-10" db="EMBL/GenBank/DDBJ databases">
        <title>Genome assemblies of two species of porcelain crab, Petrolisthes cinctipes and Petrolisthes manimaculis (Anomura: Porcellanidae).</title>
        <authorList>
            <person name="Angst P."/>
        </authorList>
    </citation>
    <scope>NUCLEOTIDE SEQUENCE</scope>
    <source>
        <strain evidence="2">PB745_01</strain>
        <tissue evidence="2">Gill</tissue>
    </source>
</reference>
<sequence length="326" mass="36485">MERRVKRRKEKEKTARVYRKNVRVGRGRNEGKKEGEGRRRGELKRSAHSHPPLHIHLSTSSPFPSVSLLPSLPFCLLHLRHIPLFNSFRISISNASSGLTPTCASLQLHLSTFYFTPLSLPPSTFPPYLRQLFLPTSVNFSSLPPSTFPPYLRQLFLPTSLNFSSLPPSTFPPYLPQLFLPTSLNFSSLPPSTFPPYPTSTSHSLPHLNFTSLPHLNLPLPTPPQPPTPYPTSASHSQPHLSLPLPTQPQPSTPYPTSTFHTHSTSPLCIHLYTPSRLPAHSPILRLSFPADRNPTLGMEKEKNDGRAQLRELKRDGSRMFISVAG</sequence>
<evidence type="ECO:0000256" key="1">
    <source>
        <dbReference type="SAM" id="MobiDB-lite"/>
    </source>
</evidence>
<feature type="compositionally biased region" description="Basic residues" evidence="1">
    <location>
        <begin position="1"/>
        <end position="26"/>
    </location>
</feature>
<protein>
    <submittedName>
        <fullName evidence="2">Uncharacterized protein</fullName>
    </submittedName>
</protein>